<accession>A0A6J5M4E6</accession>
<organism evidence="1">
    <name type="scientific">uncultured Caudovirales phage</name>
    <dbReference type="NCBI Taxonomy" id="2100421"/>
    <lineage>
        <taxon>Viruses</taxon>
        <taxon>Duplodnaviria</taxon>
        <taxon>Heunggongvirae</taxon>
        <taxon>Uroviricota</taxon>
        <taxon>Caudoviricetes</taxon>
        <taxon>Peduoviridae</taxon>
        <taxon>Maltschvirus</taxon>
        <taxon>Maltschvirus maltsch</taxon>
    </lineage>
</organism>
<sequence>MEHMSFAKGITWIDDCRIPFVDEKEIPKKSNDGFKNWASYYERDWKGNEDLIPNTQGRFPANILVSDDILNDGIITKQNPRKYKADMDIKETSLLGFGDTKDKIQQGDKGTNSRYYDIDKWFNNLLESCG</sequence>
<name>A0A6J5M4E6_9CAUD</name>
<dbReference type="EMBL" id="LR796395">
    <property type="protein sequence ID" value="CAB4141664.1"/>
    <property type="molecule type" value="Genomic_DNA"/>
</dbReference>
<proteinExistence type="predicted"/>
<protein>
    <submittedName>
        <fullName evidence="1">Uncharacterized protein</fullName>
    </submittedName>
</protein>
<evidence type="ECO:0000313" key="1">
    <source>
        <dbReference type="EMBL" id="CAB4141664.1"/>
    </source>
</evidence>
<reference evidence="1" key="1">
    <citation type="submission" date="2020-04" db="EMBL/GenBank/DDBJ databases">
        <authorList>
            <person name="Chiriac C."/>
            <person name="Salcher M."/>
            <person name="Ghai R."/>
            <person name="Kavagutti S V."/>
        </authorList>
    </citation>
    <scope>NUCLEOTIDE SEQUENCE</scope>
</reference>
<gene>
    <name evidence="1" type="ORF">UFOVP424_3</name>
</gene>